<organism evidence="2 3">
    <name type="scientific">Romboutsia ilealis</name>
    <dbReference type="NCBI Taxonomy" id="1115758"/>
    <lineage>
        <taxon>Bacteria</taxon>
        <taxon>Bacillati</taxon>
        <taxon>Bacillota</taxon>
        <taxon>Clostridia</taxon>
        <taxon>Peptostreptococcales</taxon>
        <taxon>Peptostreptococcaceae</taxon>
        <taxon>Romboutsia</taxon>
    </lineage>
</organism>
<keyword evidence="1" id="KW-0472">Membrane</keyword>
<feature type="transmembrane region" description="Helical" evidence="1">
    <location>
        <begin position="103"/>
        <end position="120"/>
    </location>
</feature>
<gene>
    <name evidence="2" type="ORF">CRIB_2083</name>
</gene>
<evidence type="ECO:0000313" key="2">
    <source>
        <dbReference type="EMBL" id="CED94686.1"/>
    </source>
</evidence>
<feature type="transmembrane region" description="Helical" evidence="1">
    <location>
        <begin position="71"/>
        <end position="91"/>
    </location>
</feature>
<reference evidence="2 3" key="1">
    <citation type="submission" date="2014-04" db="EMBL/GenBank/DDBJ databases">
        <authorList>
            <person name="Hornung B.V."/>
        </authorList>
    </citation>
    <scope>NUCLEOTIDE SEQUENCE [LARGE SCALE GENOMIC DNA]</scope>
    <source>
        <strain evidence="2 3">CRIB</strain>
    </source>
</reference>
<protein>
    <submittedName>
        <fullName evidence="2">Positive regulator of sigma(E), RseC/MucC</fullName>
    </submittedName>
</protein>
<sequence>MNQHGYIVEIVDSVTAKLKLKRHSACASCGKCATTSEEKDIIVEVDNTIGAKVGDRVEVNMETVNVLKAAFIAYTIPLVALLSGTVGTFYFLKMISITNNIEIISGLVGLIFTFISFLILKKNDKKFRGSKEYIPIVTRIIVSSESEMIL</sequence>
<keyword evidence="1" id="KW-1133">Transmembrane helix</keyword>
<dbReference type="RefSeq" id="WP_180702186.1">
    <property type="nucleotide sequence ID" value="NZ_CAONDH010000026.1"/>
</dbReference>
<dbReference type="Pfam" id="PF04246">
    <property type="entry name" value="RseC_MucC"/>
    <property type="match status" value="1"/>
</dbReference>
<evidence type="ECO:0000313" key="3">
    <source>
        <dbReference type="Proteomes" id="UP000245622"/>
    </source>
</evidence>
<dbReference type="PANTHER" id="PTHR35867">
    <property type="entry name" value="PROTEIN RSEC"/>
    <property type="match status" value="1"/>
</dbReference>
<keyword evidence="3" id="KW-1185">Reference proteome</keyword>
<dbReference type="PANTHER" id="PTHR35867:SF1">
    <property type="entry name" value="PROTEIN RSEC"/>
    <property type="match status" value="1"/>
</dbReference>
<keyword evidence="1" id="KW-0812">Transmembrane</keyword>
<accession>A0A1V1I393</accession>
<dbReference type="KEGG" id="ril:CRIB_2083"/>
<dbReference type="Proteomes" id="UP000245622">
    <property type="component" value="Chromosome 1"/>
</dbReference>
<dbReference type="EMBL" id="LN555523">
    <property type="protein sequence ID" value="CED94686.1"/>
    <property type="molecule type" value="Genomic_DNA"/>
</dbReference>
<dbReference type="GeneID" id="82206111"/>
<dbReference type="InterPro" id="IPR007359">
    <property type="entry name" value="SigmaE_reg_RseC_MucC"/>
</dbReference>
<dbReference type="AlphaFoldDB" id="A0A1V1I393"/>
<name>A0A1V1I393_9FIRM</name>
<evidence type="ECO:0000256" key="1">
    <source>
        <dbReference type="SAM" id="Phobius"/>
    </source>
</evidence>
<dbReference type="PIRSF" id="PIRSF004923">
    <property type="entry name" value="RseC"/>
    <property type="match status" value="1"/>
</dbReference>
<proteinExistence type="predicted"/>
<dbReference type="InterPro" id="IPR026268">
    <property type="entry name" value="RseC"/>
</dbReference>